<evidence type="ECO:0000313" key="10">
    <source>
        <dbReference type="Proteomes" id="UP000007875"/>
    </source>
</evidence>
<comment type="subcellular location">
    <subcellularLocation>
        <location evidence="1">Nucleus</location>
    </subcellularLocation>
</comment>
<dbReference type="InterPro" id="IPR013632">
    <property type="entry name" value="Rad51_C"/>
</dbReference>
<dbReference type="GO" id="GO:0033063">
    <property type="term" value="C:Rad51B-Rad51C-Rad51D-XRCC2 complex"/>
    <property type="evidence" value="ECO:0007669"/>
    <property type="project" value="TreeGrafter"/>
</dbReference>
<dbReference type="SUPFAM" id="SSF52540">
    <property type="entry name" value="P-loop containing nucleoside triphosphate hydrolases"/>
    <property type="match status" value="1"/>
</dbReference>
<keyword evidence="2" id="KW-0547">Nucleotide-binding</keyword>
<reference evidence="9" key="2">
    <citation type="submission" date="2025-08" db="UniProtKB">
        <authorList>
            <consortium name="Ensembl"/>
        </authorList>
    </citation>
    <scope>IDENTIFICATION</scope>
</reference>
<evidence type="ECO:0000259" key="8">
    <source>
        <dbReference type="Pfam" id="PF08423"/>
    </source>
</evidence>
<evidence type="ECO:0000256" key="3">
    <source>
        <dbReference type="ARBA" id="ARBA00022763"/>
    </source>
</evidence>
<dbReference type="GeneTree" id="ENSGT00940000160500"/>
<dbReference type="HOGENOM" id="CLU_1389786_0_0_1"/>
<dbReference type="PANTHER" id="PTHR46239:SF1">
    <property type="entry name" value="DNA REPAIR PROTEIN RAD51 HOMOLOG 3"/>
    <property type="match status" value="1"/>
</dbReference>
<dbReference type="Ensembl" id="ENSCSAVT00000013506.1">
    <property type="protein sequence ID" value="ENSCSAVP00000013355.1"/>
    <property type="gene ID" value="ENSCSAVG00000007832.1"/>
</dbReference>
<dbReference type="GO" id="GO:0008821">
    <property type="term" value="F:crossover junction DNA endonuclease activity"/>
    <property type="evidence" value="ECO:0007669"/>
    <property type="project" value="TreeGrafter"/>
</dbReference>
<feature type="compositionally biased region" description="Low complexity" evidence="7">
    <location>
        <begin position="170"/>
        <end position="179"/>
    </location>
</feature>
<accession>H2Z6Z3</accession>
<dbReference type="InterPro" id="IPR052093">
    <property type="entry name" value="HR_Repair_Mediator"/>
</dbReference>
<evidence type="ECO:0000256" key="7">
    <source>
        <dbReference type="SAM" id="MobiDB-lite"/>
    </source>
</evidence>
<dbReference type="GO" id="GO:0005524">
    <property type="term" value="F:ATP binding"/>
    <property type="evidence" value="ECO:0007669"/>
    <property type="project" value="UniProtKB-KW"/>
</dbReference>
<proteinExistence type="predicted"/>
<feature type="region of interest" description="Disordered" evidence="7">
    <location>
        <begin position="164"/>
        <end position="196"/>
    </location>
</feature>
<dbReference type="GO" id="GO:0005657">
    <property type="term" value="C:replication fork"/>
    <property type="evidence" value="ECO:0007669"/>
    <property type="project" value="TreeGrafter"/>
</dbReference>
<dbReference type="GO" id="GO:0007131">
    <property type="term" value="P:reciprocal meiotic recombination"/>
    <property type="evidence" value="ECO:0007669"/>
    <property type="project" value="TreeGrafter"/>
</dbReference>
<dbReference type="Gene3D" id="3.40.50.300">
    <property type="entry name" value="P-loop containing nucleotide triphosphate hydrolases"/>
    <property type="match status" value="1"/>
</dbReference>
<dbReference type="Pfam" id="PF08423">
    <property type="entry name" value="Rad51"/>
    <property type="match status" value="1"/>
</dbReference>
<dbReference type="Proteomes" id="UP000007875">
    <property type="component" value="Unassembled WGS sequence"/>
</dbReference>
<evidence type="ECO:0000256" key="2">
    <source>
        <dbReference type="ARBA" id="ARBA00022741"/>
    </source>
</evidence>
<protein>
    <recommendedName>
        <fullName evidence="8">Rad51-like C-terminal domain-containing protein</fullName>
    </recommendedName>
</protein>
<evidence type="ECO:0000256" key="6">
    <source>
        <dbReference type="ARBA" id="ARBA00023242"/>
    </source>
</evidence>
<dbReference type="PANTHER" id="PTHR46239">
    <property type="entry name" value="DNA REPAIR PROTEIN RAD51 HOMOLOG 3 RAD51C"/>
    <property type="match status" value="1"/>
</dbReference>
<reference evidence="10" key="1">
    <citation type="submission" date="2003-08" db="EMBL/GenBank/DDBJ databases">
        <authorList>
            <person name="Birren B."/>
            <person name="Nusbaum C."/>
            <person name="Abebe A."/>
            <person name="Abouelleil A."/>
            <person name="Adekoya E."/>
            <person name="Ait-zahra M."/>
            <person name="Allen N."/>
            <person name="Allen T."/>
            <person name="An P."/>
            <person name="Anderson M."/>
            <person name="Anderson S."/>
            <person name="Arachchi H."/>
            <person name="Armbruster J."/>
            <person name="Bachantsang P."/>
            <person name="Baldwin J."/>
            <person name="Barry A."/>
            <person name="Bayul T."/>
            <person name="Blitshsteyn B."/>
            <person name="Bloom T."/>
            <person name="Blye J."/>
            <person name="Boguslavskiy L."/>
            <person name="Borowsky M."/>
            <person name="Boukhgalter B."/>
            <person name="Brunache A."/>
            <person name="Butler J."/>
            <person name="Calixte N."/>
            <person name="Calvo S."/>
            <person name="Camarata J."/>
            <person name="Campo K."/>
            <person name="Chang J."/>
            <person name="Cheshatsang Y."/>
            <person name="Citroen M."/>
            <person name="Collymore A."/>
            <person name="Considine T."/>
            <person name="Cook A."/>
            <person name="Cooke P."/>
            <person name="Corum B."/>
            <person name="Cuomo C."/>
            <person name="David R."/>
            <person name="Dawoe T."/>
            <person name="Degray S."/>
            <person name="Dodge S."/>
            <person name="Dooley K."/>
            <person name="Dorje P."/>
            <person name="Dorjee K."/>
            <person name="Dorris L."/>
            <person name="Duffey N."/>
            <person name="Dupes A."/>
            <person name="Elkins T."/>
            <person name="Engels R."/>
            <person name="Erickson J."/>
            <person name="Farina A."/>
            <person name="Faro S."/>
            <person name="Ferreira P."/>
            <person name="Fischer H."/>
            <person name="Fitzgerald M."/>
            <person name="Foley K."/>
            <person name="Gage D."/>
            <person name="Galagan J."/>
            <person name="Gearin G."/>
            <person name="Gnerre S."/>
            <person name="Gnirke A."/>
            <person name="Goyette A."/>
            <person name="Graham J."/>
            <person name="Grandbois E."/>
            <person name="Gyaltsen K."/>
            <person name="Hafez N."/>
            <person name="Hagopian D."/>
            <person name="Hagos B."/>
            <person name="Hall J."/>
            <person name="Hatcher B."/>
            <person name="Heller A."/>
            <person name="Higgins H."/>
            <person name="Honan T."/>
            <person name="Horn A."/>
            <person name="Houde N."/>
            <person name="Hughes L."/>
            <person name="Hulme W."/>
            <person name="Husby E."/>
            <person name="Iliev I."/>
            <person name="Jaffe D."/>
            <person name="Jones C."/>
            <person name="Kamal M."/>
            <person name="Kamat A."/>
            <person name="Kamvysselis M."/>
            <person name="Karlsson E."/>
            <person name="Kells C."/>
            <person name="Kieu A."/>
            <person name="Kisner P."/>
            <person name="Kodira C."/>
            <person name="Kulbokas E."/>
            <person name="Labutti K."/>
            <person name="Lama D."/>
            <person name="Landers T."/>
            <person name="Leger J."/>
            <person name="Levine S."/>
            <person name="Lewis D."/>
            <person name="Lewis T."/>
            <person name="Lindblad-toh K."/>
            <person name="Liu X."/>
            <person name="Lokyitsang T."/>
            <person name="Lokyitsang Y."/>
            <person name="Lucien O."/>
            <person name="Lui A."/>
            <person name="Ma L.J."/>
            <person name="Mabbitt R."/>
            <person name="Macdonald J."/>
            <person name="Maclean C."/>
            <person name="Major J."/>
            <person name="Manning J."/>
            <person name="Marabella R."/>
            <person name="Maru K."/>
            <person name="Matthews C."/>
            <person name="Mauceli E."/>
            <person name="Mccarthy M."/>
            <person name="Mcdonough S."/>
            <person name="Mcghee T."/>
            <person name="Meldrim J."/>
            <person name="Meneus L."/>
            <person name="Mesirov J."/>
            <person name="Mihalev A."/>
            <person name="Mihova T."/>
            <person name="Mikkelsen T."/>
            <person name="Mlenga V."/>
            <person name="Moru K."/>
            <person name="Mozes J."/>
            <person name="Mulrain L."/>
            <person name="Munson G."/>
            <person name="Naylor J."/>
            <person name="Newes C."/>
            <person name="Nguyen C."/>
            <person name="Nguyen N."/>
            <person name="Nguyen T."/>
            <person name="Nicol R."/>
            <person name="Nielsen C."/>
            <person name="Nizzari M."/>
            <person name="Norbu C."/>
            <person name="Norbu N."/>
            <person name="O'donnell P."/>
            <person name="Okoawo O."/>
            <person name="O'leary S."/>
            <person name="Omotosho B."/>
            <person name="O'neill K."/>
            <person name="Osman S."/>
            <person name="Parker S."/>
            <person name="Perrin D."/>
            <person name="Phunkhang P."/>
            <person name="Piqani B."/>
            <person name="Purcell S."/>
            <person name="Rachupka T."/>
            <person name="Ramasamy U."/>
            <person name="Rameau R."/>
            <person name="Ray V."/>
            <person name="Raymond C."/>
            <person name="Retta R."/>
            <person name="Richardson S."/>
            <person name="Rise C."/>
            <person name="Rodriguez J."/>
            <person name="Rogers J."/>
            <person name="Rogov P."/>
            <person name="Rutman M."/>
            <person name="Schupbach R."/>
            <person name="Seaman C."/>
            <person name="Settipalli S."/>
            <person name="Sharpe T."/>
            <person name="Sheridan J."/>
            <person name="Sherpa N."/>
            <person name="Shi J."/>
            <person name="Smirnov S."/>
            <person name="Smith C."/>
            <person name="Sougnez C."/>
            <person name="Spencer B."/>
            <person name="Stalker J."/>
            <person name="Stange-thomann N."/>
            <person name="Stavropoulos S."/>
            <person name="Stetson K."/>
            <person name="Stone C."/>
            <person name="Stone S."/>
            <person name="Stubbs M."/>
            <person name="Talamas J."/>
            <person name="Tchuinga P."/>
            <person name="Tenzing P."/>
            <person name="Tesfaye S."/>
            <person name="Theodore J."/>
            <person name="Thoulutsang Y."/>
            <person name="Topham K."/>
            <person name="Towey S."/>
            <person name="Tsamla T."/>
            <person name="Tsomo N."/>
            <person name="Vallee D."/>
            <person name="Vassiliev H."/>
            <person name="Venkataraman V."/>
            <person name="Vinson J."/>
            <person name="Vo A."/>
            <person name="Wade C."/>
            <person name="Wang S."/>
            <person name="Wangchuk T."/>
            <person name="Wangdi T."/>
            <person name="Whittaker C."/>
            <person name="Wilkinson J."/>
            <person name="Wu Y."/>
            <person name="Wyman D."/>
            <person name="Yadav S."/>
            <person name="Yang S."/>
            <person name="Yang X."/>
            <person name="Yeager S."/>
            <person name="Yee E."/>
            <person name="Young G."/>
            <person name="Zainoun J."/>
            <person name="Zembeck L."/>
            <person name="Zimmer A."/>
            <person name="Zody M."/>
            <person name="Lander E."/>
        </authorList>
    </citation>
    <scope>NUCLEOTIDE SEQUENCE [LARGE SCALE GENOMIC DNA]</scope>
</reference>
<keyword evidence="6" id="KW-0539">Nucleus</keyword>
<keyword evidence="3" id="KW-0227">DNA damage</keyword>
<evidence type="ECO:0000313" key="9">
    <source>
        <dbReference type="Ensembl" id="ENSCSAVP00000013355.1"/>
    </source>
</evidence>
<dbReference type="InterPro" id="IPR027417">
    <property type="entry name" value="P-loop_NTPase"/>
</dbReference>
<keyword evidence="5" id="KW-0234">DNA repair</keyword>
<keyword evidence="10" id="KW-1185">Reference proteome</keyword>
<evidence type="ECO:0000256" key="4">
    <source>
        <dbReference type="ARBA" id="ARBA00022840"/>
    </source>
</evidence>
<dbReference type="GO" id="GO:0000400">
    <property type="term" value="F:four-way junction DNA binding"/>
    <property type="evidence" value="ECO:0007669"/>
    <property type="project" value="TreeGrafter"/>
</dbReference>
<dbReference type="GO" id="GO:0000707">
    <property type="term" value="P:meiotic DNA recombinase assembly"/>
    <property type="evidence" value="ECO:0007669"/>
    <property type="project" value="TreeGrafter"/>
</dbReference>
<reference evidence="9" key="3">
    <citation type="submission" date="2025-09" db="UniProtKB">
        <authorList>
            <consortium name="Ensembl"/>
        </authorList>
    </citation>
    <scope>IDENTIFICATION</scope>
</reference>
<sequence>MRIRNKLLNNLASNFRKVAAHCDIAVVLVNQVTTKFNEHGGSSVIPALGESWSNLPNTKLMLFKDNEKRLILYKSPTRPRGTATFLITSDGIRDHAAVADKKTSCDHETACDQIMNISQNTREQLLMDEFELEEEPQKNLIHEENIPSKWIELSQKQLVTVVDDNDMAQPSSSSIVSHDPPSPVLSSRKMRKRKRE</sequence>
<dbReference type="GO" id="GO:0033065">
    <property type="term" value="C:Rad51C-XRCC3 complex"/>
    <property type="evidence" value="ECO:0007669"/>
    <property type="project" value="TreeGrafter"/>
</dbReference>
<dbReference type="AlphaFoldDB" id="H2Z6Z3"/>
<feature type="domain" description="Rad51-like C-terminal" evidence="8">
    <location>
        <begin position="4"/>
        <end position="94"/>
    </location>
</feature>
<name>H2Z6Z3_CIOSA</name>
<keyword evidence="4" id="KW-0067">ATP-binding</keyword>
<organism evidence="9 10">
    <name type="scientific">Ciona savignyi</name>
    <name type="common">Pacific transparent sea squirt</name>
    <dbReference type="NCBI Taxonomy" id="51511"/>
    <lineage>
        <taxon>Eukaryota</taxon>
        <taxon>Metazoa</taxon>
        <taxon>Chordata</taxon>
        <taxon>Tunicata</taxon>
        <taxon>Ascidiacea</taxon>
        <taxon>Phlebobranchia</taxon>
        <taxon>Cionidae</taxon>
        <taxon>Ciona</taxon>
    </lineage>
</organism>
<evidence type="ECO:0000256" key="5">
    <source>
        <dbReference type="ARBA" id="ARBA00023204"/>
    </source>
</evidence>
<evidence type="ECO:0000256" key="1">
    <source>
        <dbReference type="ARBA" id="ARBA00004123"/>
    </source>
</evidence>